<evidence type="ECO:0000313" key="2">
    <source>
        <dbReference type="Proteomes" id="UP000182444"/>
    </source>
</evidence>
<evidence type="ECO:0000313" key="1">
    <source>
        <dbReference type="EMBL" id="AOW00813.1"/>
    </source>
</evidence>
<gene>
    <name evidence="1" type="ORF">YALI1_A18489g</name>
</gene>
<protein>
    <submittedName>
        <fullName evidence="1">Uncharacterized protein</fullName>
    </submittedName>
</protein>
<name>A0A1D8N5A0_YARLL</name>
<accession>A0A1D8N5A0</accession>
<dbReference type="Proteomes" id="UP000182444">
    <property type="component" value="Chromosome 1A"/>
</dbReference>
<proteinExistence type="predicted"/>
<dbReference type="AlphaFoldDB" id="A0A1D8N5A0"/>
<reference evidence="1 2" key="1">
    <citation type="journal article" date="2016" name="PLoS ONE">
        <title>Sequence Assembly of Yarrowia lipolytica Strain W29/CLIB89 Shows Transposable Element Diversity.</title>
        <authorList>
            <person name="Magnan C."/>
            <person name="Yu J."/>
            <person name="Chang I."/>
            <person name="Jahn E."/>
            <person name="Kanomata Y."/>
            <person name="Wu J."/>
            <person name="Zeller M."/>
            <person name="Oakes M."/>
            <person name="Baldi P."/>
            <person name="Sandmeyer S."/>
        </authorList>
    </citation>
    <scope>NUCLEOTIDE SEQUENCE [LARGE SCALE GENOMIC DNA]</scope>
    <source>
        <strain evidence="2">CLIB89(W29)</strain>
    </source>
</reference>
<dbReference type="VEuPathDB" id="FungiDB:YALI1_A18489g"/>
<dbReference type="EMBL" id="CP017553">
    <property type="protein sequence ID" value="AOW00813.1"/>
    <property type="molecule type" value="Genomic_DNA"/>
</dbReference>
<sequence>MYILNVKRCASCLNHMPVLAPSTMSIYSASAVDRETDFCLADQIHHTLSSPCFGSHNAPVSTCVNCRNWFWSMSNQTVRSRTRLGAFMCTSFGSWLKVARRLTAKAMSSRTVIQRAQFSNVFINKFHLFNIHKYTCIKCNLQPYRRIRVRIRVRLRLQYD</sequence>
<organism evidence="1 2">
    <name type="scientific">Yarrowia lipolytica</name>
    <name type="common">Candida lipolytica</name>
    <dbReference type="NCBI Taxonomy" id="4952"/>
    <lineage>
        <taxon>Eukaryota</taxon>
        <taxon>Fungi</taxon>
        <taxon>Dikarya</taxon>
        <taxon>Ascomycota</taxon>
        <taxon>Saccharomycotina</taxon>
        <taxon>Dipodascomycetes</taxon>
        <taxon>Dipodascales</taxon>
        <taxon>Dipodascales incertae sedis</taxon>
        <taxon>Yarrowia</taxon>
    </lineage>
</organism>
<dbReference type="RefSeq" id="XP_068137958.1">
    <property type="nucleotide sequence ID" value="XM_068281857.1"/>
</dbReference>
<dbReference type="GeneID" id="94582522"/>